<evidence type="ECO:0000256" key="1">
    <source>
        <dbReference type="ARBA" id="ARBA00004141"/>
    </source>
</evidence>
<feature type="transmembrane region" description="Helical" evidence="7">
    <location>
        <begin position="66"/>
        <end position="85"/>
    </location>
</feature>
<keyword evidence="5 7" id="KW-1133">Transmembrane helix</keyword>
<evidence type="ECO:0000256" key="4">
    <source>
        <dbReference type="ARBA" id="ARBA00022692"/>
    </source>
</evidence>
<dbReference type="Proteomes" id="UP000694001">
    <property type="component" value="Chromosome"/>
</dbReference>
<dbReference type="GO" id="GO:0016020">
    <property type="term" value="C:membrane"/>
    <property type="evidence" value="ECO:0007669"/>
    <property type="project" value="UniProtKB-SubCell"/>
</dbReference>
<keyword evidence="4 7" id="KW-0812">Transmembrane</keyword>
<proteinExistence type="predicted"/>
<organism evidence="8 9">
    <name type="scientific">Elioraea tepida</name>
    <dbReference type="NCBI Taxonomy" id="2843330"/>
    <lineage>
        <taxon>Bacteria</taxon>
        <taxon>Pseudomonadati</taxon>
        <taxon>Pseudomonadota</taxon>
        <taxon>Alphaproteobacteria</taxon>
        <taxon>Acetobacterales</taxon>
        <taxon>Elioraeaceae</taxon>
        <taxon>Elioraea</taxon>
    </lineage>
</organism>
<comment type="subcellular location">
    <subcellularLocation>
        <location evidence="1">Membrane</location>
        <topology evidence="1">Multi-pass membrane protein</topology>
    </subcellularLocation>
</comment>
<protein>
    <submittedName>
        <fullName evidence="8">AEC family transporter</fullName>
    </submittedName>
</protein>
<dbReference type="GO" id="GO:0055085">
    <property type="term" value="P:transmembrane transport"/>
    <property type="evidence" value="ECO:0007669"/>
    <property type="project" value="InterPro"/>
</dbReference>
<feature type="transmembrane region" description="Helical" evidence="7">
    <location>
        <begin position="38"/>
        <end position="60"/>
    </location>
</feature>
<accession>A0A975U3P7</accession>
<dbReference type="InterPro" id="IPR004776">
    <property type="entry name" value="Mem_transp_PIN-like"/>
</dbReference>
<dbReference type="RefSeq" id="WP_218286913.1">
    <property type="nucleotide sequence ID" value="NZ_CP076448.1"/>
</dbReference>
<evidence type="ECO:0000256" key="7">
    <source>
        <dbReference type="SAM" id="Phobius"/>
    </source>
</evidence>
<dbReference type="PANTHER" id="PTHR36838">
    <property type="entry name" value="AUXIN EFFLUX CARRIER FAMILY PROTEIN"/>
    <property type="match status" value="1"/>
</dbReference>
<keyword evidence="9" id="KW-1185">Reference proteome</keyword>
<evidence type="ECO:0000256" key="6">
    <source>
        <dbReference type="ARBA" id="ARBA00023136"/>
    </source>
</evidence>
<evidence type="ECO:0000313" key="8">
    <source>
        <dbReference type="EMBL" id="QXM25861.1"/>
    </source>
</evidence>
<evidence type="ECO:0000313" key="9">
    <source>
        <dbReference type="Proteomes" id="UP000694001"/>
    </source>
</evidence>
<feature type="transmembrane region" description="Helical" evidence="7">
    <location>
        <begin position="6"/>
        <end position="26"/>
    </location>
</feature>
<keyword evidence="3" id="KW-1003">Cell membrane</keyword>
<evidence type="ECO:0000256" key="3">
    <source>
        <dbReference type="ARBA" id="ARBA00022475"/>
    </source>
</evidence>
<keyword evidence="6 7" id="KW-0472">Membrane</keyword>
<feature type="transmembrane region" description="Helical" evidence="7">
    <location>
        <begin position="287"/>
        <end position="309"/>
    </location>
</feature>
<reference evidence="8" key="1">
    <citation type="submission" date="2021-06" db="EMBL/GenBank/DDBJ databases">
        <title>Elioraea tepida, sp. nov., a moderately thermophilic aerobic anoxygenic phototrophic bacterium isolated from an alkaline siliceous hot spring mat community in Yellowstone National Park, WY, USA.</title>
        <authorList>
            <person name="Saini M.K."/>
            <person name="Yoshida S."/>
            <person name="Sebastian A."/>
            <person name="Hirose S."/>
            <person name="Hara E."/>
            <person name="Tamaki H."/>
            <person name="Soulier N.T."/>
            <person name="Albert I."/>
            <person name="Hanada S."/>
            <person name="Bryant D.A."/>
            <person name="Tank M."/>
        </authorList>
    </citation>
    <scope>NUCLEOTIDE SEQUENCE</scope>
    <source>
        <strain evidence="8">MS-P2</strain>
    </source>
</reference>
<dbReference type="KEGG" id="elio:KO353_06580"/>
<dbReference type="PANTHER" id="PTHR36838:SF3">
    <property type="entry name" value="TRANSPORTER AUXIN EFFLUX CARRIER EC FAMILY"/>
    <property type="match status" value="1"/>
</dbReference>
<feature type="transmembrane region" description="Helical" evidence="7">
    <location>
        <begin position="128"/>
        <end position="147"/>
    </location>
</feature>
<feature type="transmembrane region" description="Helical" evidence="7">
    <location>
        <begin position="159"/>
        <end position="184"/>
    </location>
</feature>
<keyword evidence="2" id="KW-0813">Transport</keyword>
<dbReference type="Pfam" id="PF03547">
    <property type="entry name" value="Mem_trans"/>
    <property type="match status" value="2"/>
</dbReference>
<evidence type="ECO:0000256" key="5">
    <source>
        <dbReference type="ARBA" id="ARBA00022989"/>
    </source>
</evidence>
<feature type="transmembrane region" description="Helical" evidence="7">
    <location>
        <begin position="229"/>
        <end position="248"/>
    </location>
</feature>
<feature type="transmembrane region" description="Helical" evidence="7">
    <location>
        <begin position="204"/>
        <end position="222"/>
    </location>
</feature>
<name>A0A975U3P7_9PROT</name>
<dbReference type="EMBL" id="CP076448">
    <property type="protein sequence ID" value="QXM25861.1"/>
    <property type="molecule type" value="Genomic_DNA"/>
</dbReference>
<dbReference type="AlphaFoldDB" id="A0A975U3P7"/>
<sequence>MPGPIAAVLTTVVPVFALVALGFVAVRRGVLDQAAQRGLVLFAFSLAAPALLFSAGVSAAGAGGRAAAAFFAGCFAVYALVFAAARTRLGLGIGPAALTALNAGFGNVVAMGIPLTLAAFGAEALETLLGIVGLHSLALLGVTTVLLEVSARGAASLGALVPVGRAVVTNPIVAALLAALAWRLLGLPPLPGPVKATLELLGQAAAPVALVSLGAGLAAFRLASAWAEVALAAAAKLALMPALVWLAARAIGLTPQETAVTVTAAALPTGSNPVLLAARYGIGVDRAGATVIASTLVSVLTLSGLVAAFR</sequence>
<evidence type="ECO:0000256" key="2">
    <source>
        <dbReference type="ARBA" id="ARBA00022448"/>
    </source>
</evidence>
<gene>
    <name evidence="8" type="ORF">KO353_06580</name>
</gene>
<feature type="transmembrane region" description="Helical" evidence="7">
    <location>
        <begin position="97"/>
        <end position="122"/>
    </location>
</feature>